<organism evidence="2 3">
    <name type="scientific">Canna indica</name>
    <name type="common">Indian-shot</name>
    <dbReference type="NCBI Taxonomy" id="4628"/>
    <lineage>
        <taxon>Eukaryota</taxon>
        <taxon>Viridiplantae</taxon>
        <taxon>Streptophyta</taxon>
        <taxon>Embryophyta</taxon>
        <taxon>Tracheophyta</taxon>
        <taxon>Spermatophyta</taxon>
        <taxon>Magnoliopsida</taxon>
        <taxon>Liliopsida</taxon>
        <taxon>Zingiberales</taxon>
        <taxon>Cannaceae</taxon>
        <taxon>Canna</taxon>
    </lineage>
</organism>
<evidence type="ECO:0000256" key="1">
    <source>
        <dbReference type="SAM" id="MobiDB-lite"/>
    </source>
</evidence>
<evidence type="ECO:0000313" key="2">
    <source>
        <dbReference type="EMBL" id="WOL16064.1"/>
    </source>
</evidence>
<feature type="region of interest" description="Disordered" evidence="1">
    <location>
        <begin position="1"/>
        <end position="52"/>
    </location>
</feature>
<dbReference type="Proteomes" id="UP001327560">
    <property type="component" value="Chromosome 8"/>
</dbReference>
<sequence length="52" mass="5992">MNGFKEPAMRNVGSYSSMSDANDLDFSRLPDRSKLSLERQRSCDEKSMNELF</sequence>
<gene>
    <name evidence="2" type="ORF">Cni_G24846</name>
</gene>
<accession>A0AAQ3QLU9</accession>
<keyword evidence="3" id="KW-1185">Reference proteome</keyword>
<name>A0AAQ3QLU9_9LILI</name>
<dbReference type="EMBL" id="CP136897">
    <property type="protein sequence ID" value="WOL16064.1"/>
    <property type="molecule type" value="Genomic_DNA"/>
</dbReference>
<proteinExistence type="predicted"/>
<reference evidence="2 3" key="1">
    <citation type="submission" date="2023-10" db="EMBL/GenBank/DDBJ databases">
        <title>Chromosome-scale genome assembly provides insights into flower coloration mechanisms of Canna indica.</title>
        <authorList>
            <person name="Li C."/>
        </authorList>
    </citation>
    <scope>NUCLEOTIDE SEQUENCE [LARGE SCALE GENOMIC DNA]</scope>
    <source>
        <tissue evidence="2">Flower</tissue>
    </source>
</reference>
<feature type="compositionally biased region" description="Basic and acidic residues" evidence="1">
    <location>
        <begin position="25"/>
        <end position="52"/>
    </location>
</feature>
<protein>
    <submittedName>
        <fullName evidence="2">Neutral invertase 1</fullName>
    </submittedName>
</protein>
<evidence type="ECO:0000313" key="3">
    <source>
        <dbReference type="Proteomes" id="UP001327560"/>
    </source>
</evidence>
<dbReference type="AlphaFoldDB" id="A0AAQ3QLU9"/>